<keyword evidence="1" id="KW-0472">Membrane</keyword>
<keyword evidence="1" id="KW-1133">Transmembrane helix</keyword>
<feature type="transmembrane region" description="Helical" evidence="1">
    <location>
        <begin position="39"/>
        <end position="58"/>
    </location>
</feature>
<dbReference type="InterPro" id="IPR019182">
    <property type="entry name" value="Cytochrome_b-c1_su10_fun"/>
</dbReference>
<dbReference type="AlphaFoldDB" id="A0AAX6MXY7"/>
<dbReference type="PANTHER" id="PTHR28254">
    <property type="entry name" value="CYTOCHROME B-C1 COMPLEX SUBUNIT 10"/>
    <property type="match status" value="1"/>
</dbReference>
<organism evidence="2 3">
    <name type="scientific">Daldinia eschscholtzii</name>
    <dbReference type="NCBI Taxonomy" id="292717"/>
    <lineage>
        <taxon>Eukaryota</taxon>
        <taxon>Fungi</taxon>
        <taxon>Dikarya</taxon>
        <taxon>Ascomycota</taxon>
        <taxon>Pezizomycotina</taxon>
        <taxon>Sordariomycetes</taxon>
        <taxon>Xylariomycetidae</taxon>
        <taxon>Xylariales</taxon>
        <taxon>Hypoxylaceae</taxon>
        <taxon>Daldinia</taxon>
    </lineage>
</organism>
<protein>
    <recommendedName>
        <fullName evidence="4">Cytochrome b-c1 complex subunit 10</fullName>
    </recommendedName>
</protein>
<comment type="caution">
    <text evidence="2">The sequence shown here is derived from an EMBL/GenBank/DDBJ whole genome shotgun (WGS) entry which is preliminary data.</text>
</comment>
<name>A0AAX6MXY7_9PEZI</name>
<dbReference type="Pfam" id="PF09796">
    <property type="entry name" value="QCR10"/>
    <property type="match status" value="1"/>
</dbReference>
<gene>
    <name evidence="2" type="ORF">Daesc_000049</name>
</gene>
<dbReference type="PANTHER" id="PTHR28254:SF1">
    <property type="entry name" value="CYTOCHROME B-C1 COMPLEX SUBUNIT 10, MITOCHONDRIAL"/>
    <property type="match status" value="1"/>
</dbReference>
<keyword evidence="1" id="KW-0812">Transmembrane</keyword>
<sequence length="90" mass="10119">MVFQTPIRRAYPSYKSPYGPKYHYQPNVAGWTFKQITNLGFKAGAFGGVALIAVIYYASGIPRVRKDILQKIPFIGGYFIKEIPASDNPF</sequence>
<reference evidence="2 3" key="1">
    <citation type="journal article" date="2024" name="Front Chem Biol">
        <title>Unveiling the potential of Daldinia eschscholtzii MFLUCC 19-0629 through bioactivity and bioinformatics studies for enhanced sustainable agriculture production.</title>
        <authorList>
            <person name="Brooks S."/>
            <person name="Weaver J.A."/>
            <person name="Klomchit A."/>
            <person name="Alharthi S.A."/>
            <person name="Onlamun T."/>
            <person name="Nurani R."/>
            <person name="Vong T.K."/>
            <person name="Alberti F."/>
            <person name="Greco C."/>
        </authorList>
    </citation>
    <scope>NUCLEOTIDE SEQUENCE [LARGE SCALE GENOMIC DNA]</scope>
    <source>
        <strain evidence="2">MFLUCC 19-0629</strain>
    </source>
</reference>
<proteinExistence type="predicted"/>
<evidence type="ECO:0008006" key="4">
    <source>
        <dbReference type="Google" id="ProtNLM"/>
    </source>
</evidence>
<dbReference type="EMBL" id="JBANMG010000001">
    <property type="protein sequence ID" value="KAK6957267.1"/>
    <property type="molecule type" value="Genomic_DNA"/>
</dbReference>
<dbReference type="GO" id="GO:0006122">
    <property type="term" value="P:mitochondrial electron transport, ubiquinol to cytochrome c"/>
    <property type="evidence" value="ECO:0007669"/>
    <property type="project" value="InterPro"/>
</dbReference>
<accession>A0AAX6MXY7</accession>
<evidence type="ECO:0000313" key="2">
    <source>
        <dbReference type="EMBL" id="KAK6957267.1"/>
    </source>
</evidence>
<evidence type="ECO:0000313" key="3">
    <source>
        <dbReference type="Proteomes" id="UP001369815"/>
    </source>
</evidence>
<keyword evidence="3" id="KW-1185">Reference proteome</keyword>
<dbReference type="Proteomes" id="UP001369815">
    <property type="component" value="Unassembled WGS sequence"/>
</dbReference>
<dbReference type="GO" id="GO:0005739">
    <property type="term" value="C:mitochondrion"/>
    <property type="evidence" value="ECO:0007669"/>
    <property type="project" value="GOC"/>
</dbReference>
<evidence type="ECO:0000256" key="1">
    <source>
        <dbReference type="SAM" id="Phobius"/>
    </source>
</evidence>